<keyword evidence="6" id="KW-1185">Reference proteome</keyword>
<accession>A0AAV1AL22</accession>
<sequence>MQIHFSIKLLVSFLLLFISPLFLSFSTAANRPQDLLRSSCAQARYPALCFQTLSNQVSPTAKPLELAQAAVKASFARTLTLSVYLKNTLKSQLTVGSKGNNRKRVALSDCVAQISDSVLELNRTLNELRKLQMGTFEWQMSNAQTWASTAITNGNACINGLNRSDAEEKMKVEVKRRVTEVSMFTSNALYFIIRLGDSRNPKPHSNSNN</sequence>
<feature type="domain" description="Pectinesterase inhibitor" evidence="4">
    <location>
        <begin position="31"/>
        <end position="191"/>
    </location>
</feature>
<dbReference type="Gene3D" id="1.20.140.40">
    <property type="entry name" value="Invertase/pectin methylesterase inhibitor family protein"/>
    <property type="match status" value="1"/>
</dbReference>
<reference evidence="5 6" key="1">
    <citation type="submission" date="2023-01" db="EMBL/GenBank/DDBJ databases">
        <authorList>
            <person name="Kreplak J."/>
        </authorList>
    </citation>
    <scope>NUCLEOTIDE SEQUENCE [LARGE SCALE GENOMIC DNA]</scope>
</reference>
<protein>
    <recommendedName>
        <fullName evidence="4">Pectinesterase inhibitor domain-containing protein</fullName>
    </recommendedName>
</protein>
<proteinExistence type="inferred from homology"/>
<dbReference type="SMART" id="SM00856">
    <property type="entry name" value="PMEI"/>
    <property type="match status" value="1"/>
</dbReference>
<dbReference type="SUPFAM" id="SSF101148">
    <property type="entry name" value="Plant invertase/pectin methylesterase inhibitor"/>
    <property type="match status" value="1"/>
</dbReference>
<dbReference type="GO" id="GO:0004857">
    <property type="term" value="F:enzyme inhibitor activity"/>
    <property type="evidence" value="ECO:0007669"/>
    <property type="project" value="InterPro"/>
</dbReference>
<evidence type="ECO:0000259" key="4">
    <source>
        <dbReference type="SMART" id="SM00856"/>
    </source>
</evidence>
<dbReference type="InterPro" id="IPR006501">
    <property type="entry name" value="Pectinesterase_inhib_dom"/>
</dbReference>
<evidence type="ECO:0000256" key="1">
    <source>
        <dbReference type="ARBA" id="ARBA00022729"/>
    </source>
</evidence>
<evidence type="ECO:0000313" key="5">
    <source>
        <dbReference type="EMBL" id="CAI8610946.1"/>
    </source>
</evidence>
<dbReference type="InterPro" id="IPR035513">
    <property type="entry name" value="Invertase/methylesterase_inhib"/>
</dbReference>
<dbReference type="AlphaFoldDB" id="A0AAV1AL22"/>
<dbReference type="CDD" id="cd15798">
    <property type="entry name" value="PMEI-like_3"/>
    <property type="match status" value="1"/>
</dbReference>
<dbReference type="Pfam" id="PF04043">
    <property type="entry name" value="PMEI"/>
    <property type="match status" value="1"/>
</dbReference>
<evidence type="ECO:0000256" key="2">
    <source>
        <dbReference type="ARBA" id="ARBA00038471"/>
    </source>
</evidence>
<dbReference type="PANTHER" id="PTHR31080:SF112">
    <property type="entry name" value="PLANT INVERTASE_PECTIN METHYLESTERASE INHIBITOR"/>
    <property type="match status" value="1"/>
</dbReference>
<evidence type="ECO:0000313" key="6">
    <source>
        <dbReference type="Proteomes" id="UP001157006"/>
    </source>
</evidence>
<name>A0AAV1AL22_VICFA</name>
<dbReference type="NCBIfam" id="TIGR01614">
    <property type="entry name" value="PME_inhib"/>
    <property type="match status" value="1"/>
</dbReference>
<gene>
    <name evidence="5" type="ORF">VFH_IV205960</name>
</gene>
<evidence type="ECO:0000256" key="3">
    <source>
        <dbReference type="SAM" id="SignalP"/>
    </source>
</evidence>
<dbReference type="InterPro" id="IPR051955">
    <property type="entry name" value="PME_Inhibitor"/>
</dbReference>
<dbReference type="PANTHER" id="PTHR31080">
    <property type="entry name" value="PECTINESTERASE INHIBITOR-LIKE"/>
    <property type="match status" value="1"/>
</dbReference>
<feature type="chain" id="PRO_5043583896" description="Pectinesterase inhibitor domain-containing protein" evidence="3">
    <location>
        <begin position="29"/>
        <end position="209"/>
    </location>
</feature>
<keyword evidence="1 3" id="KW-0732">Signal</keyword>
<feature type="signal peptide" evidence="3">
    <location>
        <begin position="1"/>
        <end position="28"/>
    </location>
</feature>
<organism evidence="5 6">
    <name type="scientific">Vicia faba</name>
    <name type="common">Broad bean</name>
    <name type="synonym">Faba vulgaris</name>
    <dbReference type="NCBI Taxonomy" id="3906"/>
    <lineage>
        <taxon>Eukaryota</taxon>
        <taxon>Viridiplantae</taxon>
        <taxon>Streptophyta</taxon>
        <taxon>Embryophyta</taxon>
        <taxon>Tracheophyta</taxon>
        <taxon>Spermatophyta</taxon>
        <taxon>Magnoliopsida</taxon>
        <taxon>eudicotyledons</taxon>
        <taxon>Gunneridae</taxon>
        <taxon>Pentapetalae</taxon>
        <taxon>rosids</taxon>
        <taxon>fabids</taxon>
        <taxon>Fabales</taxon>
        <taxon>Fabaceae</taxon>
        <taxon>Papilionoideae</taxon>
        <taxon>50 kb inversion clade</taxon>
        <taxon>NPAAA clade</taxon>
        <taxon>Hologalegina</taxon>
        <taxon>IRL clade</taxon>
        <taxon>Fabeae</taxon>
        <taxon>Vicia</taxon>
    </lineage>
</organism>
<dbReference type="Proteomes" id="UP001157006">
    <property type="component" value="Chromosome 4"/>
</dbReference>
<comment type="similarity">
    <text evidence="2">Belongs to the PMEI family.</text>
</comment>
<dbReference type="EMBL" id="OX451739">
    <property type="protein sequence ID" value="CAI8610946.1"/>
    <property type="molecule type" value="Genomic_DNA"/>
</dbReference>